<name>B2RHX9_PORG3</name>
<dbReference type="AlphaFoldDB" id="B2RHX9"/>
<sequence length="67" mass="8042">MSKHLTDSERLHIVKEYLGSTRSKYAIEKKYNIAQGLIKDWLRKFTSVRRKKTSVRRKKKPMDLFSD</sequence>
<dbReference type="SUPFAM" id="SSF48295">
    <property type="entry name" value="TrpR-like"/>
    <property type="match status" value="1"/>
</dbReference>
<reference evidence="1 2" key="1">
    <citation type="journal article" date="2008" name="DNA Res.">
        <title>Determination of the genome sequence of Porphyromonas gingivalis strain ATCC 33277 and genomic comparison with strain W83 revealed extensive genome rearrangements in P. gingivalis.</title>
        <authorList>
            <person name="Naito M."/>
            <person name="Hirakawa H."/>
            <person name="Yamashita A."/>
            <person name="Ohara N."/>
            <person name="Shoji M."/>
            <person name="Yukitake H."/>
            <person name="Nakayama K."/>
            <person name="Toh H."/>
            <person name="Yoshimura F."/>
            <person name="Kuhara S."/>
            <person name="Hattori M."/>
            <person name="Hayashi T."/>
            <person name="Nakayama K."/>
        </authorList>
    </citation>
    <scope>NUCLEOTIDE SEQUENCE [LARGE SCALE GENOMIC DNA]</scope>
    <source>
        <strain evidence="2">ATCC 33277 / DSM 20709 / CIP 103683 / JCM 12257 / NCTC 11834 / 2561</strain>
    </source>
</reference>
<dbReference type="KEGG" id="pgn:PGN_0455"/>
<dbReference type="EMBL" id="AP009380">
    <property type="protein sequence ID" value="BAG32974.1"/>
    <property type="molecule type" value="Genomic_DNA"/>
</dbReference>
<evidence type="ECO:0000313" key="2">
    <source>
        <dbReference type="Proteomes" id="UP000008842"/>
    </source>
</evidence>
<dbReference type="HOGENOM" id="CLU_2808783_0_0_10"/>
<protein>
    <submittedName>
        <fullName evidence="1">Partial transposase Orf1 in ISPg5</fullName>
    </submittedName>
</protein>
<dbReference type="Proteomes" id="UP000008842">
    <property type="component" value="Chromosome"/>
</dbReference>
<gene>
    <name evidence="1" type="ordered locus">PGN_0455</name>
</gene>
<proteinExistence type="predicted"/>
<evidence type="ECO:0000313" key="1">
    <source>
        <dbReference type="EMBL" id="BAG32974.1"/>
    </source>
</evidence>
<accession>B2RHX9</accession>
<organism evidence="1 2">
    <name type="scientific">Porphyromonas gingivalis (strain ATCC 33277 / DSM 20709 / CIP 103683 / JCM 12257 / NCTC 11834 / 2561)</name>
    <dbReference type="NCBI Taxonomy" id="431947"/>
    <lineage>
        <taxon>Bacteria</taxon>
        <taxon>Pseudomonadati</taxon>
        <taxon>Bacteroidota</taxon>
        <taxon>Bacteroidia</taxon>
        <taxon>Bacteroidales</taxon>
        <taxon>Porphyromonadaceae</taxon>
        <taxon>Porphyromonas</taxon>
    </lineage>
</organism>
<dbReference type="InterPro" id="IPR010921">
    <property type="entry name" value="Trp_repressor/repl_initiator"/>
</dbReference>
<dbReference type="GO" id="GO:0043565">
    <property type="term" value="F:sequence-specific DNA binding"/>
    <property type="evidence" value="ECO:0007669"/>
    <property type="project" value="InterPro"/>
</dbReference>